<keyword evidence="3" id="KW-0812">Transmembrane</keyword>
<dbReference type="Proteomes" id="UP001418222">
    <property type="component" value="Unassembled WGS sequence"/>
</dbReference>
<dbReference type="PRINTS" id="PR00019">
    <property type="entry name" value="LEURICHRPT"/>
</dbReference>
<dbReference type="AlphaFoldDB" id="A0AAP0G5C1"/>
<name>A0AAP0G5C1_9ASPA</name>
<dbReference type="Gene3D" id="3.80.10.10">
    <property type="entry name" value="Ribonuclease Inhibitor"/>
    <property type="match status" value="1"/>
</dbReference>
<dbReference type="PANTHER" id="PTHR48060:SF22">
    <property type="entry name" value="INACTIVE LRR RECEPTOR-LIKE SERINE_THREONINE-PROTEIN KINASE BIR2"/>
    <property type="match status" value="1"/>
</dbReference>
<keyword evidence="4" id="KW-0732">Signal</keyword>
<dbReference type="InterPro" id="IPR001611">
    <property type="entry name" value="Leu-rich_rpt"/>
</dbReference>
<evidence type="ECO:0000313" key="9">
    <source>
        <dbReference type="Proteomes" id="UP001418222"/>
    </source>
</evidence>
<dbReference type="PANTHER" id="PTHR48060">
    <property type="entry name" value="DNA DAMAGE-REPAIR/TOLERATION PROTEIN DRT100"/>
    <property type="match status" value="1"/>
</dbReference>
<evidence type="ECO:0000256" key="4">
    <source>
        <dbReference type="ARBA" id="ARBA00022729"/>
    </source>
</evidence>
<dbReference type="InterPro" id="IPR053211">
    <property type="entry name" value="DNA_repair-toleration"/>
</dbReference>
<evidence type="ECO:0000256" key="1">
    <source>
        <dbReference type="ARBA" id="ARBA00004167"/>
    </source>
</evidence>
<dbReference type="InterPro" id="IPR032675">
    <property type="entry name" value="LRR_dom_sf"/>
</dbReference>
<evidence type="ECO:0000256" key="2">
    <source>
        <dbReference type="ARBA" id="ARBA00022614"/>
    </source>
</evidence>
<dbReference type="FunFam" id="3.80.10.10:FF:000129">
    <property type="entry name" value="Leucine-rich repeat receptor-like kinase"/>
    <property type="match status" value="1"/>
</dbReference>
<dbReference type="SUPFAM" id="SSF52058">
    <property type="entry name" value="L domain-like"/>
    <property type="match status" value="1"/>
</dbReference>
<evidence type="ECO:0000256" key="7">
    <source>
        <dbReference type="ARBA" id="ARBA00023136"/>
    </source>
</evidence>
<evidence type="ECO:0008006" key="10">
    <source>
        <dbReference type="Google" id="ProtNLM"/>
    </source>
</evidence>
<keyword evidence="9" id="KW-1185">Reference proteome</keyword>
<keyword evidence="7" id="KW-0472">Membrane</keyword>
<evidence type="ECO:0000256" key="3">
    <source>
        <dbReference type="ARBA" id="ARBA00022692"/>
    </source>
</evidence>
<comment type="subcellular location">
    <subcellularLocation>
        <location evidence="1">Membrane</location>
        <topology evidence="1">Single-pass membrane protein</topology>
    </subcellularLocation>
</comment>
<keyword evidence="6" id="KW-1133">Transmembrane helix</keyword>
<gene>
    <name evidence="8" type="ORF">KSP39_PZI012045</name>
</gene>
<organism evidence="8 9">
    <name type="scientific">Platanthera zijinensis</name>
    <dbReference type="NCBI Taxonomy" id="2320716"/>
    <lineage>
        <taxon>Eukaryota</taxon>
        <taxon>Viridiplantae</taxon>
        <taxon>Streptophyta</taxon>
        <taxon>Embryophyta</taxon>
        <taxon>Tracheophyta</taxon>
        <taxon>Spermatophyta</taxon>
        <taxon>Magnoliopsida</taxon>
        <taxon>Liliopsida</taxon>
        <taxon>Asparagales</taxon>
        <taxon>Orchidaceae</taxon>
        <taxon>Orchidoideae</taxon>
        <taxon>Orchideae</taxon>
        <taxon>Orchidinae</taxon>
        <taxon>Platanthera</taxon>
    </lineage>
</organism>
<keyword evidence="5" id="KW-0677">Repeat</keyword>
<reference evidence="8 9" key="1">
    <citation type="journal article" date="2022" name="Nat. Plants">
        <title>Genomes of leafy and leafless Platanthera orchids illuminate the evolution of mycoheterotrophy.</title>
        <authorList>
            <person name="Li M.H."/>
            <person name="Liu K.W."/>
            <person name="Li Z."/>
            <person name="Lu H.C."/>
            <person name="Ye Q.L."/>
            <person name="Zhang D."/>
            <person name="Wang J.Y."/>
            <person name="Li Y.F."/>
            <person name="Zhong Z.M."/>
            <person name="Liu X."/>
            <person name="Yu X."/>
            <person name="Liu D.K."/>
            <person name="Tu X.D."/>
            <person name="Liu B."/>
            <person name="Hao Y."/>
            <person name="Liao X.Y."/>
            <person name="Jiang Y.T."/>
            <person name="Sun W.H."/>
            <person name="Chen J."/>
            <person name="Chen Y.Q."/>
            <person name="Ai Y."/>
            <person name="Zhai J.W."/>
            <person name="Wu S.S."/>
            <person name="Zhou Z."/>
            <person name="Hsiao Y.Y."/>
            <person name="Wu W.L."/>
            <person name="Chen Y.Y."/>
            <person name="Lin Y.F."/>
            <person name="Hsu J.L."/>
            <person name="Li C.Y."/>
            <person name="Wang Z.W."/>
            <person name="Zhao X."/>
            <person name="Zhong W.Y."/>
            <person name="Ma X.K."/>
            <person name="Ma L."/>
            <person name="Huang J."/>
            <person name="Chen G.Z."/>
            <person name="Huang M.Z."/>
            <person name="Huang L."/>
            <person name="Peng D.H."/>
            <person name="Luo Y.B."/>
            <person name="Zou S.Q."/>
            <person name="Chen S.P."/>
            <person name="Lan S."/>
            <person name="Tsai W.C."/>
            <person name="Van de Peer Y."/>
            <person name="Liu Z.J."/>
        </authorList>
    </citation>
    <scope>NUCLEOTIDE SEQUENCE [LARGE SCALE GENOMIC DNA]</scope>
    <source>
        <strain evidence="8">Lor287</strain>
    </source>
</reference>
<dbReference type="EMBL" id="JBBWWQ010000010">
    <property type="protein sequence ID" value="KAK8937467.1"/>
    <property type="molecule type" value="Genomic_DNA"/>
</dbReference>
<sequence length="175" mass="18829">MAALLFPHAASPATMSPPSMLPPATFRRCRRRPPNLSPAALILLLPVLIIVAADPDDQACLSNLRASLEDPENSLHNWTKSTFQSPCNGFTSYLDGATCNNGRIYKLLLPGRSLRGSISPFLSNCTNLQTLDMSSNSLTGAIPPDLSSLLNLAILNLSANLLSARFRRRSPSALT</sequence>
<keyword evidence="2" id="KW-0433">Leucine-rich repeat</keyword>
<accession>A0AAP0G5C1</accession>
<evidence type="ECO:0000256" key="5">
    <source>
        <dbReference type="ARBA" id="ARBA00022737"/>
    </source>
</evidence>
<dbReference type="Pfam" id="PF00560">
    <property type="entry name" value="LRR_1"/>
    <property type="match status" value="1"/>
</dbReference>
<evidence type="ECO:0000256" key="6">
    <source>
        <dbReference type="ARBA" id="ARBA00022989"/>
    </source>
</evidence>
<evidence type="ECO:0000313" key="8">
    <source>
        <dbReference type="EMBL" id="KAK8937467.1"/>
    </source>
</evidence>
<proteinExistence type="predicted"/>
<protein>
    <recommendedName>
        <fullName evidence="10">Leucine-rich repeat-containing N-terminal plant-type domain-containing protein</fullName>
    </recommendedName>
</protein>
<comment type="caution">
    <text evidence="8">The sequence shown here is derived from an EMBL/GenBank/DDBJ whole genome shotgun (WGS) entry which is preliminary data.</text>
</comment>
<dbReference type="GO" id="GO:0016020">
    <property type="term" value="C:membrane"/>
    <property type="evidence" value="ECO:0007669"/>
    <property type="project" value="UniProtKB-SubCell"/>
</dbReference>